<dbReference type="InterPro" id="IPR039365">
    <property type="entry name" value="IS701-like"/>
</dbReference>
<dbReference type="PANTHER" id="PTHR33627">
    <property type="entry name" value="TRANSPOSASE"/>
    <property type="match status" value="1"/>
</dbReference>
<name>A0ABU0TAT5_9ACTN</name>
<dbReference type="SUPFAM" id="SSF53098">
    <property type="entry name" value="Ribonuclease H-like"/>
    <property type="match status" value="1"/>
</dbReference>
<proteinExistence type="predicted"/>
<comment type="caution">
    <text evidence="3">The sequence shown here is derived from an EMBL/GenBank/DDBJ whole genome shotgun (WGS) entry which is preliminary data.</text>
</comment>
<protein>
    <submittedName>
        <fullName evidence="3">SRSO17 transposase</fullName>
    </submittedName>
</protein>
<organism evidence="3 4">
    <name type="scientific">Streptomyces umbrinus</name>
    <dbReference type="NCBI Taxonomy" id="67370"/>
    <lineage>
        <taxon>Bacteria</taxon>
        <taxon>Bacillati</taxon>
        <taxon>Actinomycetota</taxon>
        <taxon>Actinomycetes</taxon>
        <taxon>Kitasatosporales</taxon>
        <taxon>Streptomycetaceae</taxon>
        <taxon>Streptomyces</taxon>
        <taxon>Streptomyces phaeochromogenes group</taxon>
    </lineage>
</organism>
<dbReference type="PANTHER" id="PTHR33627:SF1">
    <property type="entry name" value="TRANSPOSASE"/>
    <property type="match status" value="1"/>
</dbReference>
<gene>
    <name evidence="3" type="ORF">QF035_010502</name>
</gene>
<dbReference type="InterPro" id="IPR012337">
    <property type="entry name" value="RNaseH-like_sf"/>
</dbReference>
<evidence type="ECO:0000256" key="1">
    <source>
        <dbReference type="SAM" id="MobiDB-lite"/>
    </source>
</evidence>
<evidence type="ECO:0000259" key="2">
    <source>
        <dbReference type="Pfam" id="PF13546"/>
    </source>
</evidence>
<keyword evidence="4" id="KW-1185">Reference proteome</keyword>
<reference evidence="3 4" key="1">
    <citation type="submission" date="2023-07" db="EMBL/GenBank/DDBJ databases">
        <title>Comparative genomics of wheat-associated soil bacteria to identify genetic determinants of phenazine resistance.</title>
        <authorList>
            <person name="Mouncey N."/>
        </authorList>
    </citation>
    <scope>NUCLEOTIDE SEQUENCE [LARGE SCALE GENOMIC DNA]</scope>
    <source>
        <strain evidence="3 4">V2I4</strain>
    </source>
</reference>
<dbReference type="EMBL" id="JAUSZI010000002">
    <property type="protein sequence ID" value="MDQ1032920.1"/>
    <property type="molecule type" value="Genomic_DNA"/>
</dbReference>
<accession>A0ABU0TAT5</accession>
<feature type="region of interest" description="Disordered" evidence="1">
    <location>
        <begin position="415"/>
        <end position="441"/>
    </location>
</feature>
<evidence type="ECO:0000313" key="4">
    <source>
        <dbReference type="Proteomes" id="UP001230328"/>
    </source>
</evidence>
<evidence type="ECO:0000313" key="3">
    <source>
        <dbReference type="EMBL" id="MDQ1032920.1"/>
    </source>
</evidence>
<feature type="compositionally biased region" description="Polar residues" evidence="1">
    <location>
        <begin position="427"/>
        <end position="441"/>
    </location>
</feature>
<dbReference type="Pfam" id="PF13546">
    <property type="entry name" value="DDE_5"/>
    <property type="match status" value="1"/>
</dbReference>
<sequence>MEPEIDVEVGLWDAELESLLLRVGERFGRVEPRRRMRDYVRGLLGPVGRKNSWQLAEHAGNATPYGLQRLLSWCQWEPDEIRDDLQNYVAERLGQPDGVLIVDDTGFLKKGTISAGVQHQYSGTAGRTENCQIGVFAACASAKGRALVDRELYLPKSWTGDPDRCRAARIPEGRSFATKPELARAMVRRALDSALPIAWVTADAACGQEWHFRQILEEARVGYVLAVPKSQQVKTPAGSWRIDHVLAGAPAEAWERISCGDGAKGPRVYDWAAAKLPTIDGCDPTRYRWVLARRSLARPEEIAYYLAFAQADVTVAELVRVAGARWAIEECFQAAKNECGLDQYEVRRYVGWYRHITLAMLAHAFLAAMTAHALEKGAGETVRAASFPSPWQKSEGCWTLPIPPQPGTTHLGAVSTGPDGDAATRPSPATATISTARTPIG</sequence>
<dbReference type="InterPro" id="IPR038721">
    <property type="entry name" value="IS701-like_DDE_dom"/>
</dbReference>
<dbReference type="NCBIfam" id="NF033540">
    <property type="entry name" value="transpos_IS701"/>
    <property type="match status" value="1"/>
</dbReference>
<feature type="domain" description="Transposase IS701-like DDE" evidence="2">
    <location>
        <begin position="25"/>
        <end position="235"/>
    </location>
</feature>
<dbReference type="Proteomes" id="UP001230328">
    <property type="component" value="Unassembled WGS sequence"/>
</dbReference>